<accession>A0ABU8LGB6</accession>
<comment type="caution">
    <text evidence="3">The sequence shown here is derived from an EMBL/GenBank/DDBJ whole genome shotgun (WGS) entry which is preliminary data.</text>
</comment>
<keyword evidence="4" id="KW-1185">Reference proteome</keyword>
<evidence type="ECO:0000313" key="3">
    <source>
        <dbReference type="EMBL" id="MEJ1089986.1"/>
    </source>
</evidence>
<dbReference type="EMBL" id="JBBDGM010000022">
    <property type="protein sequence ID" value="MEJ1089986.1"/>
    <property type="molecule type" value="Genomic_DNA"/>
</dbReference>
<evidence type="ECO:0000313" key="4">
    <source>
        <dbReference type="Proteomes" id="UP001371224"/>
    </source>
</evidence>
<feature type="coiled-coil region" evidence="1">
    <location>
        <begin position="65"/>
        <end position="96"/>
    </location>
</feature>
<feature type="transmembrane region" description="Helical" evidence="2">
    <location>
        <begin position="28"/>
        <end position="52"/>
    </location>
</feature>
<evidence type="ECO:0000256" key="1">
    <source>
        <dbReference type="SAM" id="Coils"/>
    </source>
</evidence>
<reference evidence="3 4" key="1">
    <citation type="submission" date="2024-02" db="EMBL/GenBank/DDBJ databases">
        <authorList>
            <person name="Saticioglu I.B."/>
        </authorList>
    </citation>
    <scope>NUCLEOTIDE SEQUENCE [LARGE SCALE GENOMIC DNA]</scope>
    <source>
        <strain evidence="3 4">Mu-80</strain>
    </source>
</reference>
<feature type="transmembrane region" description="Helical" evidence="2">
    <location>
        <begin position="5"/>
        <end position="22"/>
    </location>
</feature>
<dbReference type="Proteomes" id="UP001371224">
    <property type="component" value="Unassembled WGS sequence"/>
</dbReference>
<name>A0ABU8LGB6_9MICO</name>
<keyword evidence="1" id="KW-0175">Coiled coil</keyword>
<proteinExistence type="predicted"/>
<protein>
    <submittedName>
        <fullName evidence="3">Uncharacterized protein</fullName>
    </submittedName>
</protein>
<organism evidence="3 4">
    <name type="scientific">Microbacterium bandirmense</name>
    <dbReference type="NCBI Taxonomy" id="3122050"/>
    <lineage>
        <taxon>Bacteria</taxon>
        <taxon>Bacillati</taxon>
        <taxon>Actinomycetota</taxon>
        <taxon>Actinomycetes</taxon>
        <taxon>Micrococcales</taxon>
        <taxon>Microbacteriaceae</taxon>
        <taxon>Microbacterium</taxon>
    </lineage>
</organism>
<sequence length="335" mass="37230">MAVTIFGLVVTGTPFILIWLYGADFGDWQSLLASTLTNVGTAIVLVAVFWFLEQWFTARIKQDVRETARATAVQETRELAEAQQDLAQRLDEIQRRLDDRVSAARQEEDTVLDRLDRGISFDTVYAALALGERLGAIWQHELTVPTGNGEPSLPRFRFRLTTSSTTPPHRLRSNEDLTPLVEVEYVSPGSAIRPILVHWDRAKEPDAVLAELAHMLLAAGFAEQATEVNVSLFANLQAALKAAVAARRKEASAWFKGALTEWVNADWAVTSYGLEHRGPHSMRSGEFPVHWNGRSNVESVMWEAPAAPDGVDKTLWDLLIASARQRHRPGARSPS</sequence>
<keyword evidence="2" id="KW-0472">Membrane</keyword>
<dbReference type="RefSeq" id="WP_337333628.1">
    <property type="nucleotide sequence ID" value="NZ_JBBDGM010000022.1"/>
</dbReference>
<keyword evidence="2" id="KW-1133">Transmembrane helix</keyword>
<evidence type="ECO:0000256" key="2">
    <source>
        <dbReference type="SAM" id="Phobius"/>
    </source>
</evidence>
<gene>
    <name evidence="3" type="ORF">WDU99_16835</name>
</gene>
<keyword evidence="2" id="KW-0812">Transmembrane</keyword>